<dbReference type="SUPFAM" id="SSF55797">
    <property type="entry name" value="PR-1-like"/>
    <property type="match status" value="1"/>
</dbReference>
<feature type="domain" description="SCP" evidence="2">
    <location>
        <begin position="525"/>
        <end position="638"/>
    </location>
</feature>
<name>A0ABZ1L1M0_9ACTN</name>
<evidence type="ECO:0000256" key="1">
    <source>
        <dbReference type="SAM" id="MobiDB-lite"/>
    </source>
</evidence>
<dbReference type="Gene3D" id="1.10.1740.10">
    <property type="match status" value="1"/>
</dbReference>
<keyword evidence="4" id="KW-1185">Reference proteome</keyword>
<dbReference type="PANTHER" id="PTHR31157">
    <property type="entry name" value="SCP DOMAIN-CONTAINING PROTEIN"/>
    <property type="match status" value="1"/>
</dbReference>
<dbReference type="RefSeq" id="WP_371634887.1">
    <property type="nucleotide sequence ID" value="NZ_CP108062.1"/>
</dbReference>
<proteinExistence type="predicted"/>
<evidence type="ECO:0000313" key="3">
    <source>
        <dbReference type="EMBL" id="WTR68413.1"/>
    </source>
</evidence>
<organism evidence="3 4">
    <name type="scientific">Streptomyces zaomyceticus</name>
    <dbReference type="NCBI Taxonomy" id="68286"/>
    <lineage>
        <taxon>Bacteria</taxon>
        <taxon>Bacillati</taxon>
        <taxon>Actinomycetota</taxon>
        <taxon>Actinomycetes</taxon>
        <taxon>Kitasatosporales</taxon>
        <taxon>Streptomycetaceae</taxon>
        <taxon>Streptomyces</taxon>
    </lineage>
</organism>
<feature type="region of interest" description="Disordered" evidence="1">
    <location>
        <begin position="321"/>
        <end position="364"/>
    </location>
</feature>
<feature type="region of interest" description="Disordered" evidence="1">
    <location>
        <begin position="381"/>
        <end position="519"/>
    </location>
</feature>
<dbReference type="InterPro" id="IPR014044">
    <property type="entry name" value="CAP_dom"/>
</dbReference>
<dbReference type="InterPro" id="IPR013325">
    <property type="entry name" value="RNA_pol_sigma_r2"/>
</dbReference>
<dbReference type="Proteomes" id="UP001622594">
    <property type="component" value="Chromosome"/>
</dbReference>
<dbReference type="InterPro" id="IPR035940">
    <property type="entry name" value="CAP_sf"/>
</dbReference>
<dbReference type="SUPFAM" id="SSF88946">
    <property type="entry name" value="Sigma2 domain of RNA polymerase sigma factors"/>
    <property type="match status" value="1"/>
</dbReference>
<dbReference type="Pfam" id="PF00188">
    <property type="entry name" value="CAP"/>
    <property type="match status" value="1"/>
</dbReference>
<dbReference type="CDD" id="cd05379">
    <property type="entry name" value="CAP_bacterial"/>
    <property type="match status" value="1"/>
</dbReference>
<evidence type="ECO:0000259" key="2">
    <source>
        <dbReference type="Pfam" id="PF00188"/>
    </source>
</evidence>
<feature type="compositionally biased region" description="Basic residues" evidence="1">
    <location>
        <begin position="345"/>
        <end position="364"/>
    </location>
</feature>
<reference evidence="3 4" key="1">
    <citation type="submission" date="2022-10" db="EMBL/GenBank/DDBJ databases">
        <title>The complete genomes of actinobacterial strains from the NBC collection.</title>
        <authorList>
            <person name="Joergensen T.S."/>
            <person name="Alvarez Arevalo M."/>
            <person name="Sterndorff E.B."/>
            <person name="Faurdal D."/>
            <person name="Vuksanovic O."/>
            <person name="Mourched A.-S."/>
            <person name="Charusanti P."/>
            <person name="Shaw S."/>
            <person name="Blin K."/>
            <person name="Weber T."/>
        </authorList>
    </citation>
    <scope>NUCLEOTIDE SEQUENCE [LARGE SCALE GENOMIC DNA]</scope>
    <source>
        <strain evidence="3 4">NBC_00123</strain>
    </source>
</reference>
<gene>
    <name evidence="3" type="ORF">OG814_03595</name>
</gene>
<feature type="region of interest" description="Disordered" evidence="1">
    <location>
        <begin position="270"/>
        <end position="295"/>
    </location>
</feature>
<sequence>MRQSTGIERDTELVLAARNGDPWARDQLITAHLPLVHTTVAVAMNGRHGAEHVEHVVRETMTRAIDGLPTLTDPGVFRPWLVAIAVDGIRRHRHAQPAGWAYGDATGGESPQATGQPHEITEAAAWLDPDDGELLALWSLECSGELSRYETASALRWSVEETTARFEAVRARLDAARVVVGALNGGNPSCRALSHQAAGWDHRPSAPWRDHLAHHTLGCAHCSARWNGLVPAEMLLAVTTPATTAHAGEPTWESVTPMPAATYIPGRHGTYMSAPQSAPDPYASTGHADPYGTSDATEMLDVTESAAYAPAADLTEPYLLAGSSSEPARPHTTRHAPTSPAPGRHGSRAALRRRRQTQERGRRRAVIAAGVVVMAVTGGAFSMSGGRGGDDESLDASRLTAPGLDLPLSHDPSAHSGTPSAAPTDPTASPSTSTSASARASASASPSARATTAQPRPARTTTPARVKTTPPRTKAPTQGSPSTGTGTNDGNGGNNGGTGTDAGSGTGAGPQNDQGQSSAADQVIALVNAERAKAGCGPLTANATLTKAAQGHSDDMAARDFFDHTNPDGAGPGERVTSAGYPWSTYGENIAMGQSSPEQVMESWMNSPGHRANILNCSFKEIGVGIHSEGGPYWTQVFGAR</sequence>
<protein>
    <submittedName>
        <fullName evidence="3">CAP domain-containing protein</fullName>
    </submittedName>
</protein>
<feature type="compositionally biased region" description="Gly residues" evidence="1">
    <location>
        <begin position="487"/>
        <end position="508"/>
    </location>
</feature>
<accession>A0ABZ1L1M0</accession>
<dbReference type="EMBL" id="CP108188">
    <property type="protein sequence ID" value="WTR68413.1"/>
    <property type="molecule type" value="Genomic_DNA"/>
</dbReference>
<dbReference type="Gene3D" id="3.40.33.10">
    <property type="entry name" value="CAP"/>
    <property type="match status" value="1"/>
</dbReference>
<feature type="compositionally biased region" description="Low complexity" evidence="1">
    <location>
        <begin position="418"/>
        <end position="486"/>
    </location>
</feature>
<dbReference type="PANTHER" id="PTHR31157:SF1">
    <property type="entry name" value="SCP DOMAIN-CONTAINING PROTEIN"/>
    <property type="match status" value="1"/>
</dbReference>
<evidence type="ECO:0000313" key="4">
    <source>
        <dbReference type="Proteomes" id="UP001622594"/>
    </source>
</evidence>